<dbReference type="Proteomes" id="UP001195483">
    <property type="component" value="Unassembled WGS sequence"/>
</dbReference>
<evidence type="ECO:0000256" key="5">
    <source>
        <dbReference type="PROSITE-ProRule" id="PRU00581"/>
    </source>
</evidence>
<evidence type="ECO:0000256" key="4">
    <source>
        <dbReference type="ARBA" id="ARBA00023136"/>
    </source>
</evidence>
<dbReference type="Pfam" id="PF01284">
    <property type="entry name" value="MARVEL"/>
    <property type="match status" value="1"/>
</dbReference>
<protein>
    <recommendedName>
        <fullName evidence="7">MARVEL domain-containing protein</fullName>
    </recommendedName>
</protein>
<evidence type="ECO:0000256" key="1">
    <source>
        <dbReference type="ARBA" id="ARBA00004141"/>
    </source>
</evidence>
<evidence type="ECO:0000313" key="9">
    <source>
        <dbReference type="Proteomes" id="UP001195483"/>
    </source>
</evidence>
<dbReference type="EMBL" id="JAEAOA010002121">
    <property type="protein sequence ID" value="KAK3598907.1"/>
    <property type="molecule type" value="Genomic_DNA"/>
</dbReference>
<dbReference type="InterPro" id="IPR050578">
    <property type="entry name" value="MARVEL-CKLF_proteins"/>
</dbReference>
<keyword evidence="4 5" id="KW-0472">Membrane</keyword>
<feature type="transmembrane region" description="Helical" evidence="6">
    <location>
        <begin position="33"/>
        <end position="53"/>
    </location>
</feature>
<gene>
    <name evidence="8" type="ORF">CHS0354_036214</name>
</gene>
<keyword evidence="9" id="KW-1185">Reference proteome</keyword>
<reference evidence="8" key="2">
    <citation type="journal article" date="2021" name="Genome Biol. Evol.">
        <title>Developing a high-quality reference genome for a parasitic bivalve with doubly uniparental inheritance (Bivalvia: Unionida).</title>
        <authorList>
            <person name="Smith C.H."/>
        </authorList>
    </citation>
    <scope>NUCLEOTIDE SEQUENCE</scope>
    <source>
        <strain evidence="8">CHS0354</strain>
        <tissue evidence="8">Mantle</tissue>
    </source>
</reference>
<reference evidence="8" key="1">
    <citation type="journal article" date="2021" name="Genome Biol. Evol.">
        <title>A High-Quality Reference Genome for a Parasitic Bivalve with Doubly Uniparental Inheritance (Bivalvia: Unionida).</title>
        <authorList>
            <person name="Smith C.H."/>
        </authorList>
    </citation>
    <scope>NUCLEOTIDE SEQUENCE</scope>
    <source>
        <strain evidence="8">CHS0354</strain>
    </source>
</reference>
<reference evidence="8" key="3">
    <citation type="submission" date="2023-05" db="EMBL/GenBank/DDBJ databases">
        <authorList>
            <person name="Smith C.H."/>
        </authorList>
    </citation>
    <scope>NUCLEOTIDE SEQUENCE</scope>
    <source>
        <strain evidence="8">CHS0354</strain>
        <tissue evidence="8">Mantle</tissue>
    </source>
</reference>
<evidence type="ECO:0000313" key="8">
    <source>
        <dbReference type="EMBL" id="KAK3598907.1"/>
    </source>
</evidence>
<comment type="subcellular location">
    <subcellularLocation>
        <location evidence="1">Membrane</location>
        <topology evidence="1">Multi-pass membrane protein</topology>
    </subcellularLocation>
</comment>
<keyword evidence="3 6" id="KW-1133">Transmembrane helix</keyword>
<accession>A0AAE0W3B0</accession>
<name>A0AAE0W3B0_9BIVA</name>
<dbReference type="PANTHER" id="PTHR22776">
    <property type="entry name" value="MARVEL-CONTAINING POTENTIAL LIPID RAFT-ASSOCIATED PROTEIN"/>
    <property type="match status" value="1"/>
</dbReference>
<evidence type="ECO:0000259" key="7">
    <source>
        <dbReference type="PROSITE" id="PS51225"/>
    </source>
</evidence>
<keyword evidence="2 5" id="KW-0812">Transmembrane</keyword>
<dbReference type="InterPro" id="IPR008253">
    <property type="entry name" value="Marvel"/>
</dbReference>
<feature type="domain" description="MARVEL" evidence="7">
    <location>
        <begin position="26"/>
        <end position="161"/>
    </location>
</feature>
<dbReference type="GO" id="GO:0016020">
    <property type="term" value="C:membrane"/>
    <property type="evidence" value="ECO:0007669"/>
    <property type="project" value="UniProtKB-SubCell"/>
</dbReference>
<dbReference type="AlphaFoldDB" id="A0AAE0W3B0"/>
<sequence length="187" mass="20978">MSTHEHSTNTPRAQSSRNGIFLDRDYFRTLNGILKIPEMILDIAAFICASVWQDTPFLQTYRSSAAGWVMFATMSAFITTLIITFLHLFRIIYKLPGPWGLIEPIYCCAYSVMMLIAGIVAAVDAKRYGFFESSITATACFTCSAFAVYCVNTIWLFICWCRSGTPTEETVTTATRTSTISRTTYEA</sequence>
<evidence type="ECO:0000256" key="2">
    <source>
        <dbReference type="ARBA" id="ARBA00022692"/>
    </source>
</evidence>
<feature type="transmembrane region" description="Helical" evidence="6">
    <location>
        <begin position="65"/>
        <end position="89"/>
    </location>
</feature>
<feature type="transmembrane region" description="Helical" evidence="6">
    <location>
        <begin position="101"/>
        <end position="123"/>
    </location>
</feature>
<proteinExistence type="predicted"/>
<feature type="transmembrane region" description="Helical" evidence="6">
    <location>
        <begin position="135"/>
        <end position="158"/>
    </location>
</feature>
<dbReference type="PROSITE" id="PS51225">
    <property type="entry name" value="MARVEL"/>
    <property type="match status" value="1"/>
</dbReference>
<comment type="caution">
    <text evidence="8">The sequence shown here is derived from an EMBL/GenBank/DDBJ whole genome shotgun (WGS) entry which is preliminary data.</text>
</comment>
<evidence type="ECO:0000256" key="3">
    <source>
        <dbReference type="ARBA" id="ARBA00022989"/>
    </source>
</evidence>
<evidence type="ECO:0000256" key="6">
    <source>
        <dbReference type="SAM" id="Phobius"/>
    </source>
</evidence>
<dbReference type="PANTHER" id="PTHR22776:SF49">
    <property type="entry name" value="MARVEL DOMAIN-CONTAINING PROTEIN"/>
    <property type="match status" value="1"/>
</dbReference>
<organism evidence="8 9">
    <name type="scientific">Potamilus streckersoni</name>
    <dbReference type="NCBI Taxonomy" id="2493646"/>
    <lineage>
        <taxon>Eukaryota</taxon>
        <taxon>Metazoa</taxon>
        <taxon>Spiralia</taxon>
        <taxon>Lophotrochozoa</taxon>
        <taxon>Mollusca</taxon>
        <taxon>Bivalvia</taxon>
        <taxon>Autobranchia</taxon>
        <taxon>Heteroconchia</taxon>
        <taxon>Palaeoheterodonta</taxon>
        <taxon>Unionida</taxon>
        <taxon>Unionoidea</taxon>
        <taxon>Unionidae</taxon>
        <taxon>Ambleminae</taxon>
        <taxon>Lampsilini</taxon>
        <taxon>Potamilus</taxon>
    </lineage>
</organism>